<dbReference type="Gene3D" id="1.20.120.80">
    <property type="entry name" value="Cytochrome c oxidase, subunit III, four-helix bundle"/>
    <property type="match status" value="1"/>
</dbReference>
<dbReference type="HOGENOM" id="CLU_172239_0_0_1"/>
<name>E6ZZ93_SPORE</name>
<dbReference type="AlphaFoldDB" id="E6ZZ93"/>
<evidence type="ECO:0000256" key="8">
    <source>
        <dbReference type="RuleBase" id="RU003375"/>
    </source>
</evidence>
<evidence type="ECO:0000313" key="11">
    <source>
        <dbReference type="EMBL" id="CBQ72550.1"/>
    </source>
</evidence>
<proteinExistence type="inferred from homology"/>
<dbReference type="PROSITE" id="PS50253">
    <property type="entry name" value="COX3"/>
    <property type="match status" value="1"/>
</dbReference>
<accession>E6ZZ93</accession>
<protein>
    <recommendedName>
        <fullName evidence="3 8">Cytochrome c oxidase subunit 3</fullName>
    </recommendedName>
</protein>
<evidence type="ECO:0000259" key="10">
    <source>
        <dbReference type="PROSITE" id="PS50253"/>
    </source>
</evidence>
<dbReference type="GO" id="GO:0006123">
    <property type="term" value="P:mitochondrial electron transport, cytochrome c to oxygen"/>
    <property type="evidence" value="ECO:0007669"/>
    <property type="project" value="TreeGrafter"/>
</dbReference>
<keyword evidence="6 9" id="KW-1133">Transmembrane helix</keyword>
<evidence type="ECO:0000256" key="9">
    <source>
        <dbReference type="SAM" id="Phobius"/>
    </source>
</evidence>
<evidence type="ECO:0000256" key="5">
    <source>
        <dbReference type="ARBA" id="ARBA00022967"/>
    </source>
</evidence>
<keyword evidence="8 11" id="KW-0496">Mitochondrion</keyword>
<sequence>MAGIATINPFELPLLNTILLLSSGATVTYAHHSVIEGNRRGAILGTLMTLIFAVLFTICQGIEYVNAGFTIADGVFGSTFFWGSMEFTLLSEQRCSVLPNA</sequence>
<comment type="similarity">
    <text evidence="2 8">Belongs to the cytochrome c oxidase subunit 3 family.</text>
</comment>
<dbReference type="InterPro" id="IPR024791">
    <property type="entry name" value="Cyt_c/ubiquinol_Oxase_su3"/>
</dbReference>
<dbReference type="SUPFAM" id="SSF81452">
    <property type="entry name" value="Cytochrome c oxidase subunit III-like"/>
    <property type="match status" value="1"/>
</dbReference>
<organism evidence="11 12">
    <name type="scientific">Sporisorium reilianum (strain SRZ2)</name>
    <name type="common">Maize head smut fungus</name>
    <dbReference type="NCBI Taxonomy" id="999809"/>
    <lineage>
        <taxon>Eukaryota</taxon>
        <taxon>Fungi</taxon>
        <taxon>Dikarya</taxon>
        <taxon>Basidiomycota</taxon>
        <taxon>Ustilaginomycotina</taxon>
        <taxon>Ustilaginomycetes</taxon>
        <taxon>Ustilaginales</taxon>
        <taxon>Ustilaginaceae</taxon>
        <taxon>Sporisorium</taxon>
    </lineage>
</organism>
<feature type="transmembrane region" description="Helical" evidence="9">
    <location>
        <begin position="12"/>
        <end position="30"/>
    </location>
</feature>
<dbReference type="InterPro" id="IPR035973">
    <property type="entry name" value="Cyt_c_oxidase_su3-like_sf"/>
</dbReference>
<dbReference type="EMBL" id="FQ311469">
    <property type="protein sequence ID" value="CBQ72550.1"/>
    <property type="molecule type" value="Genomic_DNA"/>
</dbReference>
<reference evidence="11 12" key="1">
    <citation type="journal article" date="2010" name="Science">
        <title>Pathogenicity determinants in smut fungi revealed by genome comparison.</title>
        <authorList>
            <person name="Schirawski J."/>
            <person name="Mannhaupt G."/>
            <person name="Muench K."/>
            <person name="Brefort T."/>
            <person name="Schipper K."/>
            <person name="Doehlemann G."/>
            <person name="Di Stasio M."/>
            <person name="Roessel N."/>
            <person name="Mendoza-Mendoza A."/>
            <person name="Pester D."/>
            <person name="Mueller O."/>
            <person name="Winterberg B."/>
            <person name="Meyer E."/>
            <person name="Ghareeb H."/>
            <person name="Wollenberg T."/>
            <person name="Muensterkoetter M."/>
            <person name="Wong P."/>
            <person name="Walter M."/>
            <person name="Stukenbrock E."/>
            <person name="Gueldener U."/>
            <person name="Kahmann R."/>
        </authorList>
    </citation>
    <scope>NUCLEOTIDE SEQUENCE [LARGE SCALE GENOMIC DNA]</scope>
    <source>
        <strain evidence="12">SRZ2</strain>
    </source>
</reference>
<gene>
    <name evidence="11" type="ORF">sr17088</name>
</gene>
<dbReference type="PANTHER" id="PTHR11403">
    <property type="entry name" value="CYTOCHROME C OXIDASE SUBUNIT III"/>
    <property type="match status" value="1"/>
</dbReference>
<dbReference type="GO" id="GO:0004129">
    <property type="term" value="F:cytochrome-c oxidase activity"/>
    <property type="evidence" value="ECO:0007669"/>
    <property type="project" value="InterPro"/>
</dbReference>
<dbReference type="InterPro" id="IPR000298">
    <property type="entry name" value="Cyt_c_oxidase-like_su3"/>
</dbReference>
<keyword evidence="5" id="KW-1278">Translocase</keyword>
<dbReference type="Proteomes" id="UP000008867">
    <property type="component" value="Mitochondrion MT"/>
</dbReference>
<evidence type="ECO:0000256" key="1">
    <source>
        <dbReference type="ARBA" id="ARBA00004141"/>
    </source>
</evidence>
<keyword evidence="7 9" id="KW-0472">Membrane</keyword>
<dbReference type="GO" id="GO:0005739">
    <property type="term" value="C:mitochondrion"/>
    <property type="evidence" value="ECO:0007669"/>
    <property type="project" value="TreeGrafter"/>
</dbReference>
<evidence type="ECO:0000256" key="4">
    <source>
        <dbReference type="ARBA" id="ARBA00022692"/>
    </source>
</evidence>
<dbReference type="OrthoDB" id="3342220at2759"/>
<geneLocation type="mitochondrion" evidence="11"/>
<evidence type="ECO:0000256" key="7">
    <source>
        <dbReference type="ARBA" id="ARBA00023136"/>
    </source>
</evidence>
<comment type="function">
    <text evidence="8">Component of the cytochrome c oxidase, the last enzyme in the mitochondrial electron transport chain which drives oxidative phosphorylation. The respiratory chain contains 3 multisubunit complexes succinate dehydrogenase (complex II, CII), ubiquinol-cytochrome c oxidoreductase (cytochrome b-c1 complex, complex III, CIII) and cytochrome c oxidase (complex IV, CIV), that cooperate to transfer electrons derived from NADH and succinate to molecular oxygen, creating an electrochemical gradient over the inner membrane that drives transmembrane transport and the ATP synthase. Cytochrome c oxidase is the component of the respiratory chain that catalyzes the reduction of oxygen to water. Electrons originating from reduced cytochrome c in the intermembrane space (IMS) are transferred via the dinuclear copper A center (CU(A)) of subunit 2 and heme A of subunit 1 to the active site in subunit 1, a binuclear center (BNC) formed by heme A3 and copper B (CU(B)). The BNC reduces molecular oxygen to 2 water molecules using 4 electrons from cytochrome c in the IMS and 4 protons from the mitochondrial matrix.</text>
</comment>
<evidence type="ECO:0000256" key="6">
    <source>
        <dbReference type="ARBA" id="ARBA00022989"/>
    </source>
</evidence>
<evidence type="ECO:0000256" key="3">
    <source>
        <dbReference type="ARBA" id="ARBA00015944"/>
    </source>
</evidence>
<keyword evidence="12" id="KW-1185">Reference proteome</keyword>
<dbReference type="VEuPathDB" id="FungiDB:sr17088"/>
<evidence type="ECO:0000256" key="2">
    <source>
        <dbReference type="ARBA" id="ARBA00010581"/>
    </source>
</evidence>
<dbReference type="Pfam" id="PF00510">
    <property type="entry name" value="COX3"/>
    <property type="match status" value="1"/>
</dbReference>
<evidence type="ECO:0000313" key="12">
    <source>
        <dbReference type="Proteomes" id="UP000008867"/>
    </source>
</evidence>
<feature type="domain" description="Heme-copper oxidase subunit III family profile" evidence="10">
    <location>
        <begin position="1"/>
        <end position="81"/>
    </location>
</feature>
<dbReference type="InterPro" id="IPR013833">
    <property type="entry name" value="Cyt_c_oxidase_su3_a-hlx"/>
</dbReference>
<dbReference type="GO" id="GO:0016020">
    <property type="term" value="C:membrane"/>
    <property type="evidence" value="ECO:0007669"/>
    <property type="project" value="UniProtKB-SubCell"/>
</dbReference>
<dbReference type="PANTHER" id="PTHR11403:SF7">
    <property type="entry name" value="CYTOCHROME C OXIDASE SUBUNIT 3"/>
    <property type="match status" value="1"/>
</dbReference>
<comment type="subcellular location">
    <subcellularLocation>
        <location evidence="1">Membrane</location>
        <topology evidence="1">Multi-pass membrane protein</topology>
    </subcellularLocation>
</comment>
<dbReference type="eggNOG" id="KOG4664">
    <property type="taxonomic scope" value="Eukaryota"/>
</dbReference>
<feature type="transmembrane region" description="Helical" evidence="9">
    <location>
        <begin position="42"/>
        <end position="58"/>
    </location>
</feature>
<keyword evidence="4 8" id="KW-0812">Transmembrane</keyword>